<dbReference type="InterPro" id="IPR050925">
    <property type="entry name" value="Rhomboid_protease_S54"/>
</dbReference>
<feature type="transmembrane region" description="Helical" evidence="6">
    <location>
        <begin position="113"/>
        <end position="131"/>
    </location>
</feature>
<feature type="transmembrane region" description="Helical" evidence="6">
    <location>
        <begin position="138"/>
        <end position="157"/>
    </location>
</feature>
<feature type="transmembrane region" description="Helical" evidence="6">
    <location>
        <begin position="91"/>
        <end position="107"/>
    </location>
</feature>
<keyword evidence="4 6" id="KW-0472">Membrane</keyword>
<keyword evidence="2 6" id="KW-0812">Transmembrane</keyword>
<feature type="transmembrane region" description="Helical" evidence="6">
    <location>
        <begin position="163"/>
        <end position="182"/>
    </location>
</feature>
<feature type="domain" description="Peptidase S54 rhomboid" evidence="7">
    <location>
        <begin position="51"/>
        <end position="182"/>
    </location>
</feature>
<evidence type="ECO:0000256" key="6">
    <source>
        <dbReference type="SAM" id="Phobius"/>
    </source>
</evidence>
<dbReference type="PANTHER" id="PTHR43731:SF9">
    <property type="entry name" value="SLR1461 PROTEIN"/>
    <property type="match status" value="1"/>
</dbReference>
<dbReference type="Pfam" id="PF01694">
    <property type="entry name" value="Rhomboid"/>
    <property type="match status" value="1"/>
</dbReference>
<dbReference type="RefSeq" id="WP_103790060.1">
    <property type="nucleotide sequence ID" value="NZ_PQVF01000011.1"/>
</dbReference>
<keyword evidence="8" id="KW-0378">Hydrolase</keyword>
<organism evidence="8 9">
    <name type="scientific">Solitalea longa</name>
    <dbReference type="NCBI Taxonomy" id="2079460"/>
    <lineage>
        <taxon>Bacteria</taxon>
        <taxon>Pseudomonadati</taxon>
        <taxon>Bacteroidota</taxon>
        <taxon>Sphingobacteriia</taxon>
        <taxon>Sphingobacteriales</taxon>
        <taxon>Sphingobacteriaceae</taxon>
        <taxon>Solitalea</taxon>
    </lineage>
</organism>
<reference evidence="8 9" key="1">
    <citation type="submission" date="2018-01" db="EMBL/GenBank/DDBJ databases">
        <authorList>
            <person name="Gaut B.S."/>
            <person name="Morton B.R."/>
            <person name="Clegg M.T."/>
            <person name="Duvall M.R."/>
        </authorList>
    </citation>
    <scope>NUCLEOTIDE SEQUENCE [LARGE SCALE GENOMIC DNA]</scope>
    <source>
        <strain evidence="8 9">HR-AV</strain>
    </source>
</reference>
<sequence>MEPSQTGSITKSFIISFYLVLILWIVKWLEFKFDISFAPYGIIPRKVEGIIGIFTAPFIHADNPHLLSNSFPLLITGTMLWYFFKELALKVIVGVYLLSGISVWLFGRPAIHIGASGVVYGLTSFLFFSGLFRRDPRLLGLSFLVVFLYGSLFWGLFPFVHEVSWESHIAGGIAGVLFGFLYKNKGPQRRVFAIETEEEEDTDEEEDRYWEIKDKPDEEQAQ</sequence>
<dbReference type="SUPFAM" id="SSF144091">
    <property type="entry name" value="Rhomboid-like"/>
    <property type="match status" value="1"/>
</dbReference>
<feature type="compositionally biased region" description="Acidic residues" evidence="5">
    <location>
        <begin position="195"/>
        <end position="208"/>
    </location>
</feature>
<keyword evidence="3 6" id="KW-1133">Transmembrane helix</keyword>
<gene>
    <name evidence="8" type="ORF">C3K47_15455</name>
</gene>
<dbReference type="PANTHER" id="PTHR43731">
    <property type="entry name" value="RHOMBOID PROTEASE"/>
    <property type="match status" value="1"/>
</dbReference>
<feature type="transmembrane region" description="Helical" evidence="6">
    <location>
        <begin position="66"/>
        <end position="84"/>
    </location>
</feature>
<dbReference type="InterPro" id="IPR035952">
    <property type="entry name" value="Rhomboid-like_sf"/>
</dbReference>
<dbReference type="AlphaFoldDB" id="A0A2S4ZYP7"/>
<evidence type="ECO:0000256" key="3">
    <source>
        <dbReference type="ARBA" id="ARBA00022989"/>
    </source>
</evidence>
<feature type="region of interest" description="Disordered" evidence="5">
    <location>
        <begin position="193"/>
        <end position="222"/>
    </location>
</feature>
<dbReference type="GO" id="GO:0016020">
    <property type="term" value="C:membrane"/>
    <property type="evidence" value="ECO:0007669"/>
    <property type="project" value="UniProtKB-SubCell"/>
</dbReference>
<name>A0A2S4ZYP7_9SPHI</name>
<evidence type="ECO:0000256" key="5">
    <source>
        <dbReference type="SAM" id="MobiDB-lite"/>
    </source>
</evidence>
<feature type="transmembrane region" description="Helical" evidence="6">
    <location>
        <begin position="12"/>
        <end position="29"/>
    </location>
</feature>
<dbReference type="EMBL" id="PQVF01000011">
    <property type="protein sequence ID" value="POY35455.1"/>
    <property type="molecule type" value="Genomic_DNA"/>
</dbReference>
<evidence type="ECO:0000256" key="4">
    <source>
        <dbReference type="ARBA" id="ARBA00023136"/>
    </source>
</evidence>
<dbReference type="GO" id="GO:0006508">
    <property type="term" value="P:proteolysis"/>
    <property type="evidence" value="ECO:0007669"/>
    <property type="project" value="UniProtKB-KW"/>
</dbReference>
<evidence type="ECO:0000313" key="9">
    <source>
        <dbReference type="Proteomes" id="UP000236893"/>
    </source>
</evidence>
<comment type="caution">
    <text evidence="8">The sequence shown here is derived from an EMBL/GenBank/DDBJ whole genome shotgun (WGS) entry which is preliminary data.</text>
</comment>
<dbReference type="Proteomes" id="UP000236893">
    <property type="component" value="Unassembled WGS sequence"/>
</dbReference>
<accession>A0A2S4ZYP7</accession>
<evidence type="ECO:0000256" key="2">
    <source>
        <dbReference type="ARBA" id="ARBA00022692"/>
    </source>
</evidence>
<keyword evidence="8" id="KW-0645">Protease</keyword>
<dbReference type="GO" id="GO:0004252">
    <property type="term" value="F:serine-type endopeptidase activity"/>
    <property type="evidence" value="ECO:0007669"/>
    <property type="project" value="InterPro"/>
</dbReference>
<comment type="subcellular location">
    <subcellularLocation>
        <location evidence="1">Membrane</location>
        <topology evidence="1">Multi-pass membrane protein</topology>
    </subcellularLocation>
</comment>
<evidence type="ECO:0000313" key="8">
    <source>
        <dbReference type="EMBL" id="POY35455.1"/>
    </source>
</evidence>
<proteinExistence type="predicted"/>
<feature type="compositionally biased region" description="Basic and acidic residues" evidence="5">
    <location>
        <begin position="209"/>
        <end position="222"/>
    </location>
</feature>
<dbReference type="Gene3D" id="1.20.1540.10">
    <property type="entry name" value="Rhomboid-like"/>
    <property type="match status" value="1"/>
</dbReference>
<evidence type="ECO:0000256" key="1">
    <source>
        <dbReference type="ARBA" id="ARBA00004141"/>
    </source>
</evidence>
<protein>
    <submittedName>
        <fullName evidence="8">Rhomboid family intramembrane serine protease</fullName>
    </submittedName>
</protein>
<evidence type="ECO:0000259" key="7">
    <source>
        <dbReference type="Pfam" id="PF01694"/>
    </source>
</evidence>
<dbReference type="InterPro" id="IPR022764">
    <property type="entry name" value="Peptidase_S54_rhomboid_dom"/>
</dbReference>
<dbReference type="OrthoDB" id="465874at2"/>
<keyword evidence="9" id="KW-1185">Reference proteome</keyword>